<evidence type="ECO:0000313" key="3">
    <source>
        <dbReference type="Proteomes" id="UP000285146"/>
    </source>
</evidence>
<protein>
    <submittedName>
        <fullName evidence="2">Uncharacterized protein</fullName>
    </submittedName>
</protein>
<name>A0A423XAL2_9PEZI</name>
<dbReference type="InParanoid" id="A0A423XAL2"/>
<proteinExistence type="predicted"/>
<dbReference type="Proteomes" id="UP000285146">
    <property type="component" value="Unassembled WGS sequence"/>
</dbReference>
<dbReference type="AlphaFoldDB" id="A0A423XAL2"/>
<sequence length="338" mass="37406">MAGHLQEVTASSLGSVEYRTPPSTLRRDEDVSARADSPDPYAPRSGPSSYPYDQPEYEQYQHYPVSSDEYTYQSPSAGHGFASTSTPGDGYGGYSNAYQTATGSSSSGDAFWSNTGSSMNSPISPSSSFSYGRASSVSSHGSSSGYAPTVSTAASSVPSRHDPMSVNHRIAQQQPTRNRCELPCEFLCLTGCVETFQAGDEIAWMDHIEGHLKGRIPTKLKCWFCDTWIFDANNRLSNGDVLDNFHTRMHHIRDHIVEDGYQASHMRPDGGVIRHLRHIISSQEYEDIVDRLNPTTVPPVPGGRHVGRIEEVEEEPYSTHRDKKKDRHESSRKKGSRK</sequence>
<evidence type="ECO:0000256" key="1">
    <source>
        <dbReference type="SAM" id="MobiDB-lite"/>
    </source>
</evidence>
<gene>
    <name evidence="2" type="ORF">VPNG_04650</name>
</gene>
<feature type="region of interest" description="Disordered" evidence="1">
    <location>
        <begin position="140"/>
        <end position="164"/>
    </location>
</feature>
<evidence type="ECO:0000313" key="2">
    <source>
        <dbReference type="EMBL" id="ROW12950.1"/>
    </source>
</evidence>
<feature type="compositionally biased region" description="Basic residues" evidence="1">
    <location>
        <begin position="321"/>
        <end position="338"/>
    </location>
</feature>
<keyword evidence="3" id="KW-1185">Reference proteome</keyword>
<feature type="compositionally biased region" description="Low complexity" evidence="1">
    <location>
        <begin position="50"/>
        <end position="64"/>
    </location>
</feature>
<reference evidence="2 3" key="1">
    <citation type="submission" date="2015-09" db="EMBL/GenBank/DDBJ databases">
        <title>Host preference determinants of Valsa canker pathogens revealed by comparative genomics.</title>
        <authorList>
            <person name="Yin Z."/>
            <person name="Huang L."/>
        </authorList>
    </citation>
    <scope>NUCLEOTIDE SEQUENCE [LARGE SCALE GENOMIC DNA]</scope>
    <source>
        <strain evidence="2 3">SXYLt</strain>
    </source>
</reference>
<feature type="region of interest" description="Disordered" evidence="1">
    <location>
        <begin position="1"/>
        <end position="84"/>
    </location>
</feature>
<dbReference type="OrthoDB" id="409136at2759"/>
<dbReference type="STRING" id="1230097.A0A423XAL2"/>
<organism evidence="2 3">
    <name type="scientific">Cytospora leucostoma</name>
    <dbReference type="NCBI Taxonomy" id="1230097"/>
    <lineage>
        <taxon>Eukaryota</taxon>
        <taxon>Fungi</taxon>
        <taxon>Dikarya</taxon>
        <taxon>Ascomycota</taxon>
        <taxon>Pezizomycotina</taxon>
        <taxon>Sordariomycetes</taxon>
        <taxon>Sordariomycetidae</taxon>
        <taxon>Diaporthales</taxon>
        <taxon>Cytosporaceae</taxon>
        <taxon>Cytospora</taxon>
    </lineage>
</organism>
<dbReference type="EMBL" id="LKEB01000023">
    <property type="protein sequence ID" value="ROW12950.1"/>
    <property type="molecule type" value="Genomic_DNA"/>
</dbReference>
<feature type="compositionally biased region" description="Polar residues" evidence="1">
    <location>
        <begin position="149"/>
        <end position="158"/>
    </location>
</feature>
<comment type="caution">
    <text evidence="2">The sequence shown here is derived from an EMBL/GenBank/DDBJ whole genome shotgun (WGS) entry which is preliminary data.</text>
</comment>
<feature type="compositionally biased region" description="Polar residues" evidence="1">
    <location>
        <begin position="68"/>
        <end position="84"/>
    </location>
</feature>
<feature type="region of interest" description="Disordered" evidence="1">
    <location>
        <begin position="293"/>
        <end position="338"/>
    </location>
</feature>
<feature type="compositionally biased region" description="Basic and acidic residues" evidence="1">
    <location>
        <begin position="25"/>
        <end position="37"/>
    </location>
</feature>
<accession>A0A423XAL2</accession>